<proteinExistence type="predicted"/>
<keyword evidence="3" id="KW-1185">Reference proteome</keyword>
<dbReference type="Gene3D" id="2.40.10.220">
    <property type="entry name" value="predicted glycosyltransferase like domains"/>
    <property type="match status" value="1"/>
</dbReference>
<gene>
    <name evidence="2" type="ORF">AAW00_08265</name>
</gene>
<name>A0A0G9MWA1_9SPHN</name>
<dbReference type="AlphaFoldDB" id="A0A0G9MWA1"/>
<evidence type="ECO:0000313" key="2">
    <source>
        <dbReference type="EMBL" id="KLE34844.1"/>
    </source>
</evidence>
<dbReference type="Proteomes" id="UP000053464">
    <property type="component" value="Unassembled WGS sequence"/>
</dbReference>
<evidence type="ECO:0000259" key="1">
    <source>
        <dbReference type="Pfam" id="PF07238"/>
    </source>
</evidence>
<dbReference type="GO" id="GO:0035438">
    <property type="term" value="F:cyclic-di-GMP binding"/>
    <property type="evidence" value="ECO:0007669"/>
    <property type="project" value="InterPro"/>
</dbReference>
<reference evidence="2 3" key="1">
    <citation type="submission" date="2015-04" db="EMBL/GenBank/DDBJ databases">
        <title>The draft genome sequence of Erythrobacter luteus KA37.</title>
        <authorList>
            <person name="Zhuang L."/>
            <person name="Liu Y."/>
            <person name="Shao Z."/>
        </authorList>
    </citation>
    <scope>NUCLEOTIDE SEQUENCE [LARGE SCALE GENOMIC DNA]</scope>
    <source>
        <strain evidence="2 3">KA37</strain>
    </source>
</reference>
<dbReference type="InterPro" id="IPR009875">
    <property type="entry name" value="PilZ_domain"/>
</dbReference>
<dbReference type="PATRIC" id="fig|1581420.6.peg.1698"/>
<feature type="domain" description="PilZ" evidence="1">
    <location>
        <begin position="104"/>
        <end position="185"/>
    </location>
</feature>
<protein>
    <recommendedName>
        <fullName evidence="1">PilZ domain-containing protein</fullName>
    </recommendedName>
</protein>
<accession>A0A0G9MWA1</accession>
<comment type="caution">
    <text evidence="2">The sequence shown here is derived from an EMBL/GenBank/DDBJ whole genome shotgun (WGS) entry which is preliminary data.</text>
</comment>
<dbReference type="SUPFAM" id="SSF141371">
    <property type="entry name" value="PilZ domain-like"/>
    <property type="match status" value="2"/>
</dbReference>
<dbReference type="Pfam" id="PF07238">
    <property type="entry name" value="PilZ"/>
    <property type="match status" value="1"/>
</dbReference>
<sequence length="195" mass="22096">MPPVRAATSEQRAAQRYTLLIRAAKLVTREGEFLCVIRDASENGISMRIFHPLPEVANMVIELQNGDRYGVDLRWQEEDRAGFRFTSQADIARIIESPSRFSKRPVRLNLTAQAEIECMGRSEYATIQDISQQGAKVACSSRLALDQRVKLRADGLPDIFAKIRWRREGTCGLVFENTLQYGELARIAQALQRRG</sequence>
<organism evidence="2 3">
    <name type="scientific">Aurantiacibacter luteus</name>
    <dbReference type="NCBI Taxonomy" id="1581420"/>
    <lineage>
        <taxon>Bacteria</taxon>
        <taxon>Pseudomonadati</taxon>
        <taxon>Pseudomonadota</taxon>
        <taxon>Alphaproteobacteria</taxon>
        <taxon>Sphingomonadales</taxon>
        <taxon>Erythrobacteraceae</taxon>
        <taxon>Aurantiacibacter</taxon>
    </lineage>
</organism>
<dbReference type="EMBL" id="LBHB01000002">
    <property type="protein sequence ID" value="KLE34844.1"/>
    <property type="molecule type" value="Genomic_DNA"/>
</dbReference>
<evidence type="ECO:0000313" key="3">
    <source>
        <dbReference type="Proteomes" id="UP000053464"/>
    </source>
</evidence>